<name>A0ABT2MC80_9MYCO</name>
<sequence length="137" mass="14732">MSQPSGRSDSRDFRAGTVRYQVTDVDRAVTFYTDLLGFRLVQQRGPVAIVANDPLRLLLSGPGSSGSRPLPDGRAQVPGGSNRLVLEVSDLELRIATLQERGAMFRNTLEVGPGGKQIQVEDPDGNPIELFQPAASA</sequence>
<feature type="compositionally biased region" description="Low complexity" evidence="1">
    <location>
        <begin position="61"/>
        <end position="74"/>
    </location>
</feature>
<feature type="region of interest" description="Disordered" evidence="1">
    <location>
        <begin position="61"/>
        <end position="81"/>
    </location>
</feature>
<reference evidence="4" key="1">
    <citation type="submission" date="2023-07" db="EMBL/GenBank/DDBJ databases">
        <authorList>
            <person name="Deng Y."/>
            <person name="Zhang Y.-Q."/>
        </authorList>
    </citation>
    <scope>NUCLEOTIDE SEQUENCE [LARGE SCALE GENOMIC DNA]</scope>
    <source>
        <strain evidence="4">CPCC 205710</strain>
    </source>
</reference>
<dbReference type="EMBL" id="JAODWD010000003">
    <property type="protein sequence ID" value="MCT7659869.1"/>
    <property type="molecule type" value="Genomic_DNA"/>
</dbReference>
<feature type="domain" description="VOC" evidence="2">
    <location>
        <begin position="14"/>
        <end position="133"/>
    </location>
</feature>
<dbReference type="InterPro" id="IPR029068">
    <property type="entry name" value="Glyas_Bleomycin-R_OHBP_Dase"/>
</dbReference>
<dbReference type="SUPFAM" id="SSF54593">
    <property type="entry name" value="Glyoxalase/Bleomycin resistance protein/Dihydroxybiphenyl dioxygenase"/>
    <property type="match status" value="1"/>
</dbReference>
<dbReference type="InterPro" id="IPR037523">
    <property type="entry name" value="VOC_core"/>
</dbReference>
<proteinExistence type="predicted"/>
<dbReference type="PROSITE" id="PS51819">
    <property type="entry name" value="VOC"/>
    <property type="match status" value="1"/>
</dbReference>
<keyword evidence="4" id="KW-1185">Reference proteome</keyword>
<dbReference type="Pfam" id="PF00903">
    <property type="entry name" value="Glyoxalase"/>
    <property type="match status" value="1"/>
</dbReference>
<evidence type="ECO:0000313" key="4">
    <source>
        <dbReference type="Proteomes" id="UP001206639"/>
    </source>
</evidence>
<evidence type="ECO:0000259" key="2">
    <source>
        <dbReference type="PROSITE" id="PS51819"/>
    </source>
</evidence>
<protein>
    <submittedName>
        <fullName evidence="3">VOC family protein</fullName>
    </submittedName>
</protein>
<accession>A0ABT2MC80</accession>
<dbReference type="InterPro" id="IPR004360">
    <property type="entry name" value="Glyas_Fos-R_dOase_dom"/>
</dbReference>
<dbReference type="RefSeq" id="WP_260993883.1">
    <property type="nucleotide sequence ID" value="NZ_JAODWD010000003.1"/>
</dbReference>
<dbReference type="CDD" id="cd06587">
    <property type="entry name" value="VOC"/>
    <property type="match status" value="1"/>
</dbReference>
<evidence type="ECO:0000256" key="1">
    <source>
        <dbReference type="SAM" id="MobiDB-lite"/>
    </source>
</evidence>
<comment type="caution">
    <text evidence="3">The sequence shown here is derived from an EMBL/GenBank/DDBJ whole genome shotgun (WGS) entry which is preliminary data.</text>
</comment>
<dbReference type="Proteomes" id="UP001206639">
    <property type="component" value="Unassembled WGS sequence"/>
</dbReference>
<dbReference type="Gene3D" id="3.10.180.10">
    <property type="entry name" value="2,3-Dihydroxybiphenyl 1,2-Dioxygenase, domain 1"/>
    <property type="match status" value="1"/>
</dbReference>
<organism evidence="3 4">
    <name type="scientific">Mycobacterium deserti</name>
    <dbReference type="NCBI Taxonomy" id="2978347"/>
    <lineage>
        <taxon>Bacteria</taxon>
        <taxon>Bacillati</taxon>
        <taxon>Actinomycetota</taxon>
        <taxon>Actinomycetes</taxon>
        <taxon>Mycobacteriales</taxon>
        <taxon>Mycobacteriaceae</taxon>
        <taxon>Mycobacterium</taxon>
    </lineage>
</organism>
<evidence type="ECO:0000313" key="3">
    <source>
        <dbReference type="EMBL" id="MCT7659869.1"/>
    </source>
</evidence>
<gene>
    <name evidence="3" type="ORF">N4S67_15725</name>
</gene>